<name>A0ABU7LV86_9PROT</name>
<feature type="domain" description="Restriction endonuclease type II EcoRII C-terminal" evidence="1">
    <location>
        <begin position="237"/>
        <end position="406"/>
    </location>
</feature>
<dbReference type="EMBL" id="JAZDRO010000001">
    <property type="protein sequence ID" value="MEE2565463.1"/>
    <property type="molecule type" value="Genomic_DNA"/>
</dbReference>
<protein>
    <submittedName>
        <fullName evidence="2">Type II restriction endonuclease</fullName>
    </submittedName>
</protein>
<evidence type="ECO:0000259" key="1">
    <source>
        <dbReference type="Pfam" id="PF09019"/>
    </source>
</evidence>
<keyword evidence="2" id="KW-0378">Hydrolase</keyword>
<keyword evidence="3" id="KW-1185">Reference proteome</keyword>
<dbReference type="Gene3D" id="3.40.91.80">
    <property type="match status" value="1"/>
</dbReference>
<dbReference type="InterPro" id="IPR038365">
    <property type="entry name" value="EcoRII_C_sf"/>
</dbReference>
<gene>
    <name evidence="2" type="ORF">V0U35_02125</name>
</gene>
<sequence length="410" mass="46640">MTQSLAEYFQGAAAKELTLVDCISPASNQHEVTGSKVLIGLLDSRLRKKTGATGDERFVATYLYLSEDDNLLSAEGYLSWYDTRENKPHRSAEWRLYYQKNEITKRMKPGDRLFVLRRNQDRLVFFVCHQENDVLAALEFVFGITSEQTDSFSSRQLEPGTAASIGYLGLEILDLLGIPFRSTGEFDPAAIVAGFKGKFPDTRTFSELARNTLPEIDPRDDPDFALMSWIDREELLFRELEREIVAKRIREGFYTGDGKIDVDGFLGFSLSAHNRRKSRAGYALMNHFSKILDAHEITYDAEATTEKKHAADFLFPGEDAYRDAHFPAEKLNMLATKTTCKDRWRQVLAEADRIQRKHLLTLQPGISVGQTNEMLEKGLHLVIPMPIQPSYRPEQVGNLLSLRDFVSLVR</sequence>
<keyword evidence="2" id="KW-0255">Endonuclease</keyword>
<keyword evidence="2" id="KW-0540">Nuclease</keyword>
<dbReference type="RefSeq" id="WP_330194998.1">
    <property type="nucleotide sequence ID" value="NZ_JAZDRO010000001.1"/>
</dbReference>
<dbReference type="InterPro" id="IPR015109">
    <property type="entry name" value="Restrct_endonuc_II_EcoRII_C"/>
</dbReference>
<dbReference type="GO" id="GO:0004519">
    <property type="term" value="F:endonuclease activity"/>
    <property type="evidence" value="ECO:0007669"/>
    <property type="project" value="UniProtKB-KW"/>
</dbReference>
<dbReference type="Proteomes" id="UP001310692">
    <property type="component" value="Unassembled WGS sequence"/>
</dbReference>
<dbReference type="SUPFAM" id="SSF52980">
    <property type="entry name" value="Restriction endonuclease-like"/>
    <property type="match status" value="1"/>
</dbReference>
<dbReference type="Pfam" id="PF09019">
    <property type="entry name" value="EcoRII-C"/>
    <property type="match status" value="1"/>
</dbReference>
<accession>A0ABU7LV86</accession>
<evidence type="ECO:0000313" key="3">
    <source>
        <dbReference type="Proteomes" id="UP001310692"/>
    </source>
</evidence>
<organism evidence="2 3">
    <name type="scientific">Hyphobacterium marinum</name>
    <dbReference type="NCBI Taxonomy" id="3116574"/>
    <lineage>
        <taxon>Bacteria</taxon>
        <taxon>Pseudomonadati</taxon>
        <taxon>Pseudomonadota</taxon>
        <taxon>Alphaproteobacteria</taxon>
        <taxon>Maricaulales</taxon>
        <taxon>Maricaulaceae</taxon>
        <taxon>Hyphobacterium</taxon>
    </lineage>
</organism>
<dbReference type="InterPro" id="IPR011335">
    <property type="entry name" value="Restrct_endonuc-II-like"/>
</dbReference>
<evidence type="ECO:0000313" key="2">
    <source>
        <dbReference type="EMBL" id="MEE2565463.1"/>
    </source>
</evidence>
<comment type="caution">
    <text evidence="2">The sequence shown here is derived from an EMBL/GenBank/DDBJ whole genome shotgun (WGS) entry which is preliminary data.</text>
</comment>
<proteinExistence type="predicted"/>
<reference evidence="2 3" key="1">
    <citation type="submission" date="2024-01" db="EMBL/GenBank/DDBJ databases">
        <title>Hyphobacterium bacterium isolated from marine sediment.</title>
        <authorList>
            <person name="Zhao S."/>
        </authorList>
    </citation>
    <scope>NUCLEOTIDE SEQUENCE [LARGE SCALE GENOMIC DNA]</scope>
    <source>
        <strain evidence="2 3">Y60-23</strain>
    </source>
</reference>